<protein>
    <submittedName>
        <fullName evidence="1">Uncharacterized protein</fullName>
    </submittedName>
</protein>
<name>A0A0R0CYA3_9GAMM</name>
<sequence>MTSNEKSPLSHLDAIKLLDLLISDEDFRSQFEQDPATALLKVSAEAAEAGKLCKVPGRLASAEKLSSTKLLIASELTERGLFYQPYMFAAEPKSPQN</sequence>
<organism evidence="1 2">
    <name type="scientific">Stenotrophomonas terrae</name>
    <dbReference type="NCBI Taxonomy" id="405446"/>
    <lineage>
        <taxon>Bacteria</taxon>
        <taxon>Pseudomonadati</taxon>
        <taxon>Pseudomonadota</taxon>
        <taxon>Gammaproteobacteria</taxon>
        <taxon>Lysobacterales</taxon>
        <taxon>Lysobacteraceae</taxon>
        <taxon>Stenotrophomonas</taxon>
    </lineage>
</organism>
<comment type="caution">
    <text evidence="1">The sequence shown here is derived from an EMBL/GenBank/DDBJ whole genome shotgun (WGS) entry which is preliminary data.</text>
</comment>
<dbReference type="InterPro" id="IPR030976">
    <property type="entry name" value="Mod_pep_NH_fam"/>
</dbReference>
<dbReference type="AlphaFoldDB" id="A0A0R0CYA3"/>
<dbReference type="PATRIC" id="fig|405446.3.peg.78"/>
<reference evidence="1 2" key="1">
    <citation type="submission" date="2015-05" db="EMBL/GenBank/DDBJ databases">
        <title>Genome sequencing and analysis of members of genus Stenotrophomonas.</title>
        <authorList>
            <person name="Patil P.P."/>
            <person name="Midha S."/>
            <person name="Patil P.B."/>
        </authorList>
    </citation>
    <scope>NUCLEOTIDE SEQUENCE [LARGE SCALE GENOMIC DNA]</scope>
    <source>
        <strain evidence="1 2">DSM 18941</strain>
    </source>
</reference>
<proteinExistence type="predicted"/>
<evidence type="ECO:0000313" key="2">
    <source>
        <dbReference type="Proteomes" id="UP000051863"/>
    </source>
</evidence>
<dbReference type="Proteomes" id="UP000051863">
    <property type="component" value="Unassembled WGS sequence"/>
</dbReference>
<dbReference type="RefSeq" id="WP_057626985.1">
    <property type="nucleotide sequence ID" value="NZ_LDJJ01000010.1"/>
</dbReference>
<dbReference type="OrthoDB" id="5998708at2"/>
<gene>
    <name evidence="1" type="ORF">ABB27_04260</name>
</gene>
<dbReference type="EMBL" id="LDJJ01000010">
    <property type="protein sequence ID" value="KRG70772.1"/>
    <property type="molecule type" value="Genomic_DNA"/>
</dbReference>
<dbReference type="NCBIfam" id="TIGR04509">
    <property type="entry name" value="mod_pep_NH_fam"/>
    <property type="match status" value="1"/>
</dbReference>
<accession>A0A0R0CYA3</accession>
<evidence type="ECO:0000313" key="1">
    <source>
        <dbReference type="EMBL" id="KRG70772.1"/>
    </source>
</evidence>
<keyword evidence="2" id="KW-1185">Reference proteome</keyword>